<evidence type="ECO:0000313" key="1">
    <source>
        <dbReference type="EMBL" id="SVC89536.1"/>
    </source>
</evidence>
<organism evidence="1">
    <name type="scientific">marine metagenome</name>
    <dbReference type="NCBI Taxonomy" id="408172"/>
    <lineage>
        <taxon>unclassified sequences</taxon>
        <taxon>metagenomes</taxon>
        <taxon>ecological metagenomes</taxon>
    </lineage>
</organism>
<name>A0A382QVR0_9ZZZZ</name>
<gene>
    <name evidence="1" type="ORF">METZ01_LOCUS342390</name>
</gene>
<accession>A0A382QVR0</accession>
<protein>
    <submittedName>
        <fullName evidence="1">Uncharacterized protein</fullName>
    </submittedName>
</protein>
<proteinExistence type="predicted"/>
<feature type="non-terminal residue" evidence="1">
    <location>
        <position position="35"/>
    </location>
</feature>
<reference evidence="1" key="1">
    <citation type="submission" date="2018-05" db="EMBL/GenBank/DDBJ databases">
        <authorList>
            <person name="Lanie J.A."/>
            <person name="Ng W.-L."/>
            <person name="Kazmierczak K.M."/>
            <person name="Andrzejewski T.M."/>
            <person name="Davidsen T.M."/>
            <person name="Wayne K.J."/>
            <person name="Tettelin H."/>
            <person name="Glass J.I."/>
            <person name="Rusch D."/>
            <person name="Podicherti R."/>
            <person name="Tsui H.-C.T."/>
            <person name="Winkler M.E."/>
        </authorList>
    </citation>
    <scope>NUCLEOTIDE SEQUENCE</scope>
</reference>
<sequence length="35" mass="3940">MVNKKPPTNVSPGMNFYARKYPAQMRNKAAEQAEA</sequence>
<dbReference type="EMBL" id="UINC01117242">
    <property type="protein sequence ID" value="SVC89536.1"/>
    <property type="molecule type" value="Genomic_DNA"/>
</dbReference>
<dbReference type="AlphaFoldDB" id="A0A382QVR0"/>